<feature type="domain" description="Glycosyl hydrolase family 31 C-terminal" evidence="3">
    <location>
        <begin position="767"/>
        <end position="851"/>
    </location>
</feature>
<feature type="signal peptide" evidence="2">
    <location>
        <begin position="1"/>
        <end position="18"/>
    </location>
</feature>
<dbReference type="Gene3D" id="3.20.20.80">
    <property type="entry name" value="Glycosidases"/>
    <property type="match status" value="1"/>
</dbReference>
<dbReference type="InterPro" id="IPR048395">
    <property type="entry name" value="Glyco_hydro_31_C"/>
</dbReference>
<reference evidence="4" key="1">
    <citation type="submission" date="2025-08" db="UniProtKB">
        <authorList>
            <consortium name="Ensembl"/>
        </authorList>
    </citation>
    <scope>IDENTIFICATION</scope>
</reference>
<evidence type="ECO:0000256" key="2">
    <source>
        <dbReference type="SAM" id="SignalP"/>
    </source>
</evidence>
<reference evidence="4" key="2">
    <citation type="submission" date="2025-09" db="UniProtKB">
        <authorList>
            <consortium name="Ensembl"/>
        </authorList>
    </citation>
    <scope>IDENTIFICATION</scope>
</reference>
<feature type="region of interest" description="Disordered" evidence="1">
    <location>
        <begin position="319"/>
        <end position="446"/>
    </location>
</feature>
<dbReference type="Proteomes" id="UP000694408">
    <property type="component" value="Unplaced"/>
</dbReference>
<dbReference type="Pfam" id="PF21365">
    <property type="entry name" value="Glyco_hydro_31_3rd"/>
    <property type="match status" value="1"/>
</dbReference>
<organism evidence="4 5">
    <name type="scientific">Junco hyemalis</name>
    <name type="common">Dark-eyed junco</name>
    <dbReference type="NCBI Taxonomy" id="40217"/>
    <lineage>
        <taxon>Eukaryota</taxon>
        <taxon>Metazoa</taxon>
        <taxon>Chordata</taxon>
        <taxon>Craniata</taxon>
        <taxon>Vertebrata</taxon>
        <taxon>Euteleostomi</taxon>
        <taxon>Archelosauria</taxon>
        <taxon>Archosauria</taxon>
        <taxon>Dinosauria</taxon>
        <taxon>Saurischia</taxon>
        <taxon>Theropoda</taxon>
        <taxon>Coelurosauria</taxon>
        <taxon>Aves</taxon>
        <taxon>Neognathae</taxon>
        <taxon>Neoaves</taxon>
        <taxon>Telluraves</taxon>
        <taxon>Australaves</taxon>
        <taxon>Passeriformes</taxon>
        <taxon>Passerellidae</taxon>
        <taxon>Junco</taxon>
    </lineage>
</organism>
<name>A0A8C5IQH8_JUNHY</name>
<evidence type="ECO:0000313" key="4">
    <source>
        <dbReference type="Ensembl" id="ENSJHYP00000007967.1"/>
    </source>
</evidence>
<feature type="region of interest" description="Disordered" evidence="1">
    <location>
        <begin position="197"/>
        <end position="245"/>
    </location>
</feature>
<protein>
    <recommendedName>
        <fullName evidence="3">Glycosyl hydrolase family 31 C-terminal domain-containing protein</fullName>
    </recommendedName>
</protein>
<keyword evidence="5" id="KW-1185">Reference proteome</keyword>
<dbReference type="PANTHER" id="PTHR43053">
    <property type="entry name" value="GLYCOSIDASE FAMILY 31"/>
    <property type="match status" value="1"/>
</dbReference>
<feature type="region of interest" description="Disordered" evidence="1">
    <location>
        <begin position="140"/>
        <end position="163"/>
    </location>
</feature>
<dbReference type="SUPFAM" id="SSF51445">
    <property type="entry name" value="(Trans)glycosidases"/>
    <property type="match status" value="1"/>
</dbReference>
<feature type="chain" id="PRO_5034864357" description="Glycosyl hydrolase family 31 C-terminal domain-containing protein" evidence="2">
    <location>
        <begin position="19"/>
        <end position="853"/>
    </location>
</feature>
<sequence>HLLLLLLGVPGCCWLCQGAEPLPLGAGPPSPSPAVGFALEEAVEGTPLTSGLVQTEPRGSFPSFKLFLKFHYIYITFISFFCVCFWSSPRGSFGAVPEDLLEQSQRIFWSYPRGSFGAIPEGFLSCAAAGGESSGAAAASLRSHHARLPPHRSNPGVHLDLDLQGDDGALERRRGLPRRGRVLRHDHRHHLVAGRGAAAGGVGAAGPGRGDAVGARPRGAAAAGAAGRPARAGHRRGQRARHRAPAAPRPLLARRPPVLLLLGGGRRAPPGPGAAGSPRNRVLQRPLDPAAPRRDPEGLFFHGQCLLVWRAEHPCPALAPQRRREPRAALGERRPQRKPRRIRAPPGEVLPGIHRSDGDSGSRRVPAPVSGEPPAVLPGDAGGASGAPALPALRQHRRGGRPPAHGQRSSSDTAGHRAPGVSTPSPDGGNPSKCPARSPKHLTRDFPPCRSPIWRYHGPEGSAAKIKRGLRSLVRRLKRHRLQEGVVALGEHGTAVLAAADLVPSGRRKRQAPALVEPLELSITLSPYAGIASPLFQRSLRGGEAAGYWLSRQPRPGASSIPLLTTWKGQLCARLNVTSEAALGWYLARAQQLRQALGATYVAFEGVEGNSFLEQDVPAPAELEGDGYTEALAAALATLGNGTIVSAGSRSSHLPLFVQMRPLRSDWSHAGLKGLIPSVLHYSLLGYNFFIPDAVGGSEAGATPGDPELFVRWLQIVTFLPVMAFGTPPWLCCDTWVLNLTRQCIQRHRDFVVPLLLKYSEEWQSLGYPIFRPAWWLSPTDPAAFTIEDEFLIGDEVLVAPITEKGQTWRDIYLPGEGHLWLDTNTARVFDGGTTLRNYSASLAEVPVFVKTS</sequence>
<accession>A0A8C5IQH8</accession>
<feature type="compositionally biased region" description="Basic and acidic residues" evidence="1">
    <location>
        <begin position="322"/>
        <end position="334"/>
    </location>
</feature>
<dbReference type="InterPro" id="IPR050985">
    <property type="entry name" value="Alpha-glycosidase_related"/>
</dbReference>
<dbReference type="AlphaFoldDB" id="A0A8C5IQH8"/>
<dbReference type="PANTHER" id="PTHR43053:SF6">
    <property type="entry name" value="SITS-BINDING PROTEIN"/>
    <property type="match status" value="1"/>
</dbReference>
<feature type="region of interest" description="Disordered" evidence="1">
    <location>
        <begin position="264"/>
        <end position="297"/>
    </location>
</feature>
<evidence type="ECO:0000259" key="3">
    <source>
        <dbReference type="Pfam" id="PF21365"/>
    </source>
</evidence>
<dbReference type="InterPro" id="IPR013780">
    <property type="entry name" value="Glyco_hydro_b"/>
</dbReference>
<dbReference type="InterPro" id="IPR017853">
    <property type="entry name" value="GH"/>
</dbReference>
<feature type="compositionally biased region" description="Low complexity" evidence="1">
    <location>
        <begin position="212"/>
        <end position="230"/>
    </location>
</feature>
<dbReference type="SUPFAM" id="SSF51011">
    <property type="entry name" value="Glycosyl hydrolase domain"/>
    <property type="match status" value="1"/>
</dbReference>
<feature type="compositionally biased region" description="Basic residues" evidence="1">
    <location>
        <begin position="231"/>
        <end position="244"/>
    </location>
</feature>
<feature type="compositionally biased region" description="Gly residues" evidence="1">
    <location>
        <begin position="197"/>
        <end position="211"/>
    </location>
</feature>
<proteinExistence type="predicted"/>
<evidence type="ECO:0000256" key="1">
    <source>
        <dbReference type="SAM" id="MobiDB-lite"/>
    </source>
</evidence>
<evidence type="ECO:0000313" key="5">
    <source>
        <dbReference type="Proteomes" id="UP000694408"/>
    </source>
</evidence>
<dbReference type="Gene3D" id="2.60.40.1180">
    <property type="entry name" value="Golgi alpha-mannosidase II"/>
    <property type="match status" value="1"/>
</dbReference>
<keyword evidence="2" id="KW-0732">Signal</keyword>
<dbReference type="Ensembl" id="ENSJHYT00000009696.1">
    <property type="protein sequence ID" value="ENSJHYP00000007967.1"/>
    <property type="gene ID" value="ENSJHYG00000006336.1"/>
</dbReference>